<dbReference type="PANTHER" id="PTHR31532:SF10">
    <property type="entry name" value="BIORIENTATION OF CHROMOSOMES IN CELL DIVISION PROTEIN 1-LIKE 1"/>
    <property type="match status" value="1"/>
</dbReference>
<gene>
    <name evidence="3" type="ORF">RN001_011591</name>
</gene>
<name>A0AAN7P1R1_9COLE</name>
<feature type="compositionally biased region" description="Low complexity" evidence="1">
    <location>
        <begin position="498"/>
        <end position="508"/>
    </location>
</feature>
<feature type="compositionally biased region" description="Polar residues" evidence="1">
    <location>
        <begin position="262"/>
        <end position="276"/>
    </location>
</feature>
<dbReference type="PANTHER" id="PTHR31532">
    <property type="entry name" value="BIORIENTATION OF CHROMOSOMES IN CELL DIVISION 1 FAMILY MEMBER"/>
    <property type="match status" value="1"/>
</dbReference>
<feature type="region of interest" description="Disordered" evidence="1">
    <location>
        <begin position="840"/>
        <end position="861"/>
    </location>
</feature>
<feature type="domain" description="BOD1/SHG1" evidence="2">
    <location>
        <begin position="19"/>
        <end position="103"/>
    </location>
</feature>
<evidence type="ECO:0000313" key="4">
    <source>
        <dbReference type="Proteomes" id="UP001353858"/>
    </source>
</evidence>
<feature type="compositionally biased region" description="Basic and acidic residues" evidence="1">
    <location>
        <begin position="337"/>
        <end position="373"/>
    </location>
</feature>
<dbReference type="Pfam" id="PF05205">
    <property type="entry name" value="COMPASS-Shg1"/>
    <property type="match status" value="1"/>
</dbReference>
<dbReference type="AlphaFoldDB" id="A0AAN7P1R1"/>
<feature type="compositionally biased region" description="Basic and acidic residues" evidence="1">
    <location>
        <begin position="427"/>
        <end position="497"/>
    </location>
</feature>
<feature type="compositionally biased region" description="Basic and acidic residues" evidence="1">
    <location>
        <begin position="277"/>
        <end position="297"/>
    </location>
</feature>
<feature type="compositionally biased region" description="Acidic residues" evidence="1">
    <location>
        <begin position="167"/>
        <end position="184"/>
    </location>
</feature>
<accession>A0AAN7P1R1</accession>
<dbReference type="EMBL" id="JARPUR010000005">
    <property type="protein sequence ID" value="KAK4875169.1"/>
    <property type="molecule type" value="Genomic_DNA"/>
</dbReference>
<feature type="region of interest" description="Disordered" evidence="1">
    <location>
        <begin position="144"/>
        <end position="539"/>
    </location>
</feature>
<dbReference type="GO" id="GO:0031297">
    <property type="term" value="P:replication fork processing"/>
    <property type="evidence" value="ECO:0007669"/>
    <property type="project" value="TreeGrafter"/>
</dbReference>
<comment type="caution">
    <text evidence="3">The sequence shown here is derived from an EMBL/GenBank/DDBJ whole genome shotgun (WGS) entry which is preliminary data.</text>
</comment>
<feature type="compositionally biased region" description="Basic and acidic residues" evidence="1">
    <location>
        <begin position="151"/>
        <end position="166"/>
    </location>
</feature>
<evidence type="ECO:0000313" key="3">
    <source>
        <dbReference type="EMBL" id="KAK4875169.1"/>
    </source>
</evidence>
<organism evidence="3 4">
    <name type="scientific">Aquatica leii</name>
    <dbReference type="NCBI Taxonomy" id="1421715"/>
    <lineage>
        <taxon>Eukaryota</taxon>
        <taxon>Metazoa</taxon>
        <taxon>Ecdysozoa</taxon>
        <taxon>Arthropoda</taxon>
        <taxon>Hexapoda</taxon>
        <taxon>Insecta</taxon>
        <taxon>Pterygota</taxon>
        <taxon>Neoptera</taxon>
        <taxon>Endopterygota</taxon>
        <taxon>Coleoptera</taxon>
        <taxon>Polyphaga</taxon>
        <taxon>Elateriformia</taxon>
        <taxon>Elateroidea</taxon>
        <taxon>Lampyridae</taxon>
        <taxon>Luciolinae</taxon>
        <taxon>Aquatica</taxon>
    </lineage>
</organism>
<feature type="compositionally biased region" description="Low complexity" evidence="1">
    <location>
        <begin position="522"/>
        <end position="531"/>
    </location>
</feature>
<feature type="compositionally biased region" description="Low complexity" evidence="1">
    <location>
        <begin position="219"/>
        <end position="228"/>
    </location>
</feature>
<dbReference type="InterPro" id="IPR055264">
    <property type="entry name" value="BOD1/SHG1_dom"/>
</dbReference>
<feature type="compositionally biased region" description="Basic and acidic residues" evidence="1">
    <location>
        <begin position="382"/>
        <end position="419"/>
    </location>
</feature>
<evidence type="ECO:0000259" key="2">
    <source>
        <dbReference type="Pfam" id="PF05205"/>
    </source>
</evidence>
<feature type="compositionally biased region" description="Polar residues" evidence="1">
    <location>
        <begin position="509"/>
        <end position="521"/>
    </location>
</feature>
<reference evidence="4" key="1">
    <citation type="submission" date="2023-01" db="EMBL/GenBank/DDBJ databases">
        <title>Key to firefly adult light organ development and bioluminescence: homeobox transcription factors regulate luciferase expression and transportation to peroxisome.</title>
        <authorList>
            <person name="Fu X."/>
        </authorList>
    </citation>
    <scope>NUCLEOTIDE SEQUENCE [LARGE SCALE GENOMIC DNA]</scope>
</reference>
<feature type="compositionally biased region" description="Basic and acidic residues" evidence="1">
    <location>
        <begin position="315"/>
        <end position="330"/>
    </location>
</feature>
<proteinExistence type="predicted"/>
<dbReference type="Proteomes" id="UP001353858">
    <property type="component" value="Unassembled WGS sequence"/>
</dbReference>
<feature type="compositionally biased region" description="Basic residues" evidence="1">
    <location>
        <begin position="298"/>
        <end position="314"/>
    </location>
</feature>
<protein>
    <recommendedName>
        <fullName evidence="2">BOD1/SHG1 domain-containing protein</fullName>
    </recommendedName>
</protein>
<keyword evidence="4" id="KW-1185">Reference proteome</keyword>
<sequence>MEVVNNTFLPGDPRLIDHIVYELKSQGIFDNFRKECIADVDTKPAYQNLRQRVEGSVSGFLKTQKWRSDMNKNHVREMLRKNISDGAIVDQVVNPKINSVFLPQVENVVYKVLGIEKPTAFDDLKNEDNVESSNIDLLPNDLEAVSPESEPQEKKVDISSESKVDEKIDEDESPPFEPLEENMPLEENSVDSNLSGISGLVSHDSNHSVENKPVPMETSNQDSQFSKQSSDDRLSIVMSDDQEIKTETNEDSNASIGKIADSITQSADVPDSSTIDKGNEKCDEQEKSDEKRNESKKIDKHRSSHKHSSHRSRHDSRDHKDRKSDRDKKDHKSSRSTGEDSKEKRDKDKDRKDRSRSGRDDKGSKNSKERERTTSNSKHKKKDSEHKDRSESKDSKSRDRSKEDTKTKSHSSKKTDSKNHSKHNGKTKADSSDSTKTSSDKKSEKHKREERHSSDKRNDKYKDKKDSKKEGKKEKDDHYSLKEKKSHRRSTDRDSSDGHSGTHSSSSSYTELTTPSQVQKTSQESSLVSGSSSGGDSGNSDAALIMQNLNISSIPCILSQEEHSQLLASVPRLKLIKPKFASNIFEARRLMKIRRKLGKLEKQKQMELIRANNSLNPIVTSKFNNHFVPGVSEEQKKQKPDVLKKHVNNSHVKSYKYQEKCVSAIDDDHLVEEVQLTDDTELQTSVISKESWDAIEAKLNAQNILKVDYNSYTATTEVKQPKVVQADDSFKGCMSQTQLEANRRLDLLSKIIEQQEFSLVTMCKSQKPHREKLPVVELVTDHGIGKLPKIEIVDVTNVNEVVFSPGRGVKRMANDHDLRNNNKVNKELGDLLSDRLNVLTENHDQSSNPTPKSKKSKLTDTSVNSLDSFNLPLSPAESDKSFNSVGDKKIDVLDGRSRRNRAINTQRYSSDDLYKPRLQFTSKRRRNIKNSEAN</sequence>
<evidence type="ECO:0000256" key="1">
    <source>
        <dbReference type="SAM" id="MobiDB-lite"/>
    </source>
</evidence>
<dbReference type="GO" id="GO:0048188">
    <property type="term" value="C:Set1C/COMPASS complex"/>
    <property type="evidence" value="ECO:0007669"/>
    <property type="project" value="TreeGrafter"/>
</dbReference>